<sequence length="147" mass="16545">MVKPEDRGESGSGKGQRKVKVPLRKKSKSESVTAIDGSIMNADHYVDDLEMEKLILEEESDVEVIEDSAIVRNSRKRKANGKSKGEKEEWLGSDEANYLRKELDRLLDKEWEAEMKVHVITGSGVTEGKIWFTCKDAASVKNSSEMQ</sequence>
<dbReference type="AlphaFoldDB" id="A0A8J2NSF2"/>
<feature type="region of interest" description="Disordered" evidence="1">
    <location>
        <begin position="1"/>
        <end position="30"/>
    </location>
</feature>
<feature type="compositionally biased region" description="Basic residues" evidence="1">
    <location>
        <begin position="15"/>
        <end position="27"/>
    </location>
</feature>
<dbReference type="Proteomes" id="UP000708208">
    <property type="component" value="Unassembled WGS sequence"/>
</dbReference>
<keyword evidence="3" id="KW-1185">Reference proteome</keyword>
<evidence type="ECO:0000313" key="2">
    <source>
        <dbReference type="EMBL" id="CAG7719463.1"/>
    </source>
</evidence>
<proteinExistence type="predicted"/>
<dbReference type="EMBL" id="CAJVCH010061559">
    <property type="protein sequence ID" value="CAG7719463.1"/>
    <property type="molecule type" value="Genomic_DNA"/>
</dbReference>
<evidence type="ECO:0000256" key="1">
    <source>
        <dbReference type="SAM" id="MobiDB-lite"/>
    </source>
</evidence>
<gene>
    <name evidence="2" type="ORF">AFUS01_LOCUS8787</name>
</gene>
<reference evidence="2" key="1">
    <citation type="submission" date="2021-06" db="EMBL/GenBank/DDBJ databases">
        <authorList>
            <person name="Hodson N. C."/>
            <person name="Mongue J. A."/>
            <person name="Jaron S. K."/>
        </authorList>
    </citation>
    <scope>NUCLEOTIDE SEQUENCE</scope>
</reference>
<name>A0A8J2NSF2_9HEXA</name>
<evidence type="ECO:0000313" key="3">
    <source>
        <dbReference type="Proteomes" id="UP000708208"/>
    </source>
</evidence>
<comment type="caution">
    <text evidence="2">The sequence shown here is derived from an EMBL/GenBank/DDBJ whole genome shotgun (WGS) entry which is preliminary data.</text>
</comment>
<organism evidence="2 3">
    <name type="scientific">Allacma fusca</name>
    <dbReference type="NCBI Taxonomy" id="39272"/>
    <lineage>
        <taxon>Eukaryota</taxon>
        <taxon>Metazoa</taxon>
        <taxon>Ecdysozoa</taxon>
        <taxon>Arthropoda</taxon>
        <taxon>Hexapoda</taxon>
        <taxon>Collembola</taxon>
        <taxon>Symphypleona</taxon>
        <taxon>Sminthuridae</taxon>
        <taxon>Allacma</taxon>
    </lineage>
</organism>
<protein>
    <submittedName>
        <fullName evidence="2">Uncharacterized protein</fullName>
    </submittedName>
</protein>
<accession>A0A8J2NSF2</accession>